<dbReference type="PROSITE" id="PS52020">
    <property type="entry name" value="CRESS_DNA_REP"/>
    <property type="match status" value="1"/>
</dbReference>
<dbReference type="InterPro" id="IPR027417">
    <property type="entry name" value="P-loop_NTPase"/>
</dbReference>
<evidence type="ECO:0000256" key="5">
    <source>
        <dbReference type="ARBA" id="ARBA00022695"/>
    </source>
</evidence>
<keyword evidence="10" id="KW-0255">Endonuclease</keyword>
<keyword evidence="14" id="KW-0511">Multifunctional enzyme</keyword>
<accession>A0A2K9LWK0</accession>
<reference evidence="19" key="1">
    <citation type="submission" date="2017-01" db="EMBL/GenBank/DDBJ databases">
        <title>High-throughput sequencing uncovers low homogeneity in the biogeography of single-stranded DNA viruses.</title>
        <authorList>
            <person name="Pearson V.M."/>
            <person name="Rokyta D.R."/>
        </authorList>
    </citation>
    <scope>NUCLEOTIDE SEQUENCE</scope>
</reference>
<evidence type="ECO:0000256" key="1">
    <source>
        <dbReference type="ARBA" id="ARBA00001936"/>
    </source>
</evidence>
<dbReference type="Gene3D" id="3.40.50.300">
    <property type="entry name" value="P-loop containing nucleotide triphosphate hydrolases"/>
    <property type="match status" value="1"/>
</dbReference>
<keyword evidence="12" id="KW-0190">Covalent protein-DNA linkage</keyword>
<dbReference type="Pfam" id="PF02407">
    <property type="entry name" value="Viral_Rep"/>
    <property type="match status" value="1"/>
</dbReference>
<dbReference type="GO" id="GO:0016779">
    <property type="term" value="F:nucleotidyltransferase activity"/>
    <property type="evidence" value="ECO:0007669"/>
    <property type="project" value="UniProtKB-KW"/>
</dbReference>
<sequence>MSSRSPTFLNACFTSYMDAVEFDRENVEYIVIGRETCPTTAKQHLQGFIQLKRPRVLKKIQKIIGDPVCHIEPMRGTGLEASNYCKKDGDFIEWGTLRTQGARTDLRGIMDDAIESGVFRPSAEELRSMSLQQIKTAEKYVQYSLAKRNWKTTVYWFFGPTGSGKTKTAYEMAPNAWISGSSGKYWDGYCGQEDVILDDFRPQWIDVQELLKVLDRYPYTVNKKYGSQALLAKRVFITCPYRPSEMYSDDDTAQIMRRITEIRQFGI</sequence>
<dbReference type="GO" id="GO:0003724">
    <property type="term" value="F:RNA helicase activity"/>
    <property type="evidence" value="ECO:0007669"/>
    <property type="project" value="InterPro"/>
</dbReference>
<dbReference type="Gene3D" id="3.40.1310.20">
    <property type="match status" value="1"/>
</dbReference>
<dbReference type="EMBL" id="KY487893">
    <property type="protein sequence ID" value="AUM61854.1"/>
    <property type="molecule type" value="Genomic_DNA"/>
</dbReference>
<dbReference type="GO" id="GO:0042025">
    <property type="term" value="C:host cell nucleus"/>
    <property type="evidence" value="ECO:0007669"/>
    <property type="project" value="UniProtKB-SubCell"/>
</dbReference>
<keyword evidence="5" id="KW-0548">Nucleotidyltransferase</keyword>
<evidence type="ECO:0000256" key="17">
    <source>
        <dbReference type="ARBA" id="ARBA00049360"/>
    </source>
</evidence>
<dbReference type="GO" id="GO:0006260">
    <property type="term" value="P:DNA replication"/>
    <property type="evidence" value="ECO:0007669"/>
    <property type="project" value="UniProtKB-KW"/>
</dbReference>
<evidence type="ECO:0000256" key="2">
    <source>
        <dbReference type="ARBA" id="ARBA00004147"/>
    </source>
</evidence>
<evidence type="ECO:0000313" key="19">
    <source>
        <dbReference type="EMBL" id="AUM61854.1"/>
    </source>
</evidence>
<keyword evidence="8" id="KW-0479">Metal-binding</keyword>
<dbReference type="GO" id="GO:0003677">
    <property type="term" value="F:DNA binding"/>
    <property type="evidence" value="ECO:0007669"/>
    <property type="project" value="UniProtKB-KW"/>
</dbReference>
<keyword evidence="7" id="KW-0540">Nuclease</keyword>
<evidence type="ECO:0000256" key="13">
    <source>
        <dbReference type="ARBA" id="ARBA00023125"/>
    </source>
</evidence>
<evidence type="ECO:0000256" key="9">
    <source>
        <dbReference type="ARBA" id="ARBA00022741"/>
    </source>
</evidence>
<dbReference type="Pfam" id="PF00910">
    <property type="entry name" value="RNA_helicase"/>
    <property type="match status" value="1"/>
</dbReference>
<dbReference type="InterPro" id="IPR000605">
    <property type="entry name" value="Helicase_SF3_ssDNA/RNA_vir"/>
</dbReference>
<keyword evidence="11" id="KW-0378">Hydrolase</keyword>
<dbReference type="GO" id="GO:0004519">
    <property type="term" value="F:endonuclease activity"/>
    <property type="evidence" value="ECO:0007669"/>
    <property type="project" value="UniProtKB-KW"/>
</dbReference>
<keyword evidence="9" id="KW-0547">Nucleotide-binding</keyword>
<dbReference type="GO" id="GO:0000166">
    <property type="term" value="F:nucleotide binding"/>
    <property type="evidence" value="ECO:0007669"/>
    <property type="project" value="UniProtKB-KW"/>
</dbReference>
<evidence type="ECO:0000256" key="7">
    <source>
        <dbReference type="ARBA" id="ARBA00022722"/>
    </source>
</evidence>
<comment type="similarity">
    <text evidence="3">Belongs to the nanoviruses/circoviruses replication-associated protein family.</text>
</comment>
<evidence type="ECO:0000256" key="16">
    <source>
        <dbReference type="ARBA" id="ARBA00032243"/>
    </source>
</evidence>
<dbReference type="InterPro" id="IPR049912">
    <property type="entry name" value="CRESS_DNA_REP"/>
</dbReference>
<evidence type="ECO:0000256" key="10">
    <source>
        <dbReference type="ARBA" id="ARBA00022759"/>
    </source>
</evidence>
<protein>
    <recommendedName>
        <fullName evidence="15">ATP-dependent helicase Rep</fullName>
    </recommendedName>
    <alternativeName>
        <fullName evidence="16">RepP</fullName>
    </alternativeName>
</protein>
<evidence type="ECO:0000256" key="3">
    <source>
        <dbReference type="ARBA" id="ARBA00008545"/>
    </source>
</evidence>
<organism evidence="19">
    <name type="scientific">uncultured virus</name>
    <dbReference type="NCBI Taxonomy" id="340016"/>
    <lineage>
        <taxon>Viruses</taxon>
        <taxon>environmental samples</taxon>
    </lineage>
</organism>
<comment type="cofactor">
    <cofactor evidence="1">
        <name>Mn(2+)</name>
        <dbReference type="ChEBI" id="CHEBI:29035"/>
    </cofactor>
</comment>
<comment type="subcellular location">
    <subcellularLocation>
        <location evidence="2">Host nucleus</location>
    </subcellularLocation>
</comment>
<feature type="domain" description="CRESS-DNA virus Rep endonuclease" evidence="18">
    <location>
        <begin position="1"/>
        <end position="97"/>
    </location>
</feature>
<evidence type="ECO:0000256" key="4">
    <source>
        <dbReference type="ARBA" id="ARBA00022679"/>
    </source>
</evidence>
<keyword evidence="4" id="KW-0808">Transferase</keyword>
<gene>
    <name evidence="19" type="primary">Rep</name>
</gene>
<dbReference type="GO" id="GO:0016787">
    <property type="term" value="F:hydrolase activity"/>
    <property type="evidence" value="ECO:0007669"/>
    <property type="project" value="UniProtKB-KW"/>
</dbReference>
<evidence type="ECO:0000256" key="11">
    <source>
        <dbReference type="ARBA" id="ARBA00022801"/>
    </source>
</evidence>
<dbReference type="GO" id="GO:0046872">
    <property type="term" value="F:metal ion binding"/>
    <property type="evidence" value="ECO:0007669"/>
    <property type="project" value="UniProtKB-KW"/>
</dbReference>
<comment type="catalytic activity">
    <reaction evidence="17">
        <text>ATP + H2O = ADP + phosphate + H(+)</text>
        <dbReference type="Rhea" id="RHEA:13065"/>
        <dbReference type="ChEBI" id="CHEBI:15377"/>
        <dbReference type="ChEBI" id="CHEBI:15378"/>
        <dbReference type="ChEBI" id="CHEBI:30616"/>
        <dbReference type="ChEBI" id="CHEBI:43474"/>
        <dbReference type="ChEBI" id="CHEBI:456216"/>
    </reaction>
</comment>
<evidence type="ECO:0000256" key="12">
    <source>
        <dbReference type="ARBA" id="ARBA00023124"/>
    </source>
</evidence>
<name>A0A2K9LWK0_9VIRU</name>
<dbReference type="GO" id="GO:0003723">
    <property type="term" value="F:RNA binding"/>
    <property type="evidence" value="ECO:0007669"/>
    <property type="project" value="InterPro"/>
</dbReference>
<evidence type="ECO:0000256" key="15">
    <source>
        <dbReference type="ARBA" id="ARBA00030754"/>
    </source>
</evidence>
<evidence type="ECO:0000259" key="18">
    <source>
        <dbReference type="PROSITE" id="PS52020"/>
    </source>
</evidence>
<proteinExistence type="inferred from homology"/>
<evidence type="ECO:0000256" key="6">
    <source>
        <dbReference type="ARBA" id="ARBA00022705"/>
    </source>
</evidence>
<evidence type="ECO:0000256" key="14">
    <source>
        <dbReference type="ARBA" id="ARBA00023268"/>
    </source>
</evidence>
<keyword evidence="13" id="KW-0238">DNA-binding</keyword>
<dbReference type="SUPFAM" id="SSF52540">
    <property type="entry name" value="P-loop containing nucleoside triphosphate hydrolases"/>
    <property type="match status" value="1"/>
</dbReference>
<keyword evidence="6" id="KW-0235">DNA replication</keyword>
<evidence type="ECO:0000256" key="8">
    <source>
        <dbReference type="ARBA" id="ARBA00022723"/>
    </source>
</evidence>